<dbReference type="PROSITE" id="PS51186">
    <property type="entry name" value="GNAT"/>
    <property type="match status" value="1"/>
</dbReference>
<evidence type="ECO:0000313" key="4">
    <source>
        <dbReference type="Proteomes" id="UP000443153"/>
    </source>
</evidence>
<dbReference type="RefSeq" id="WP_154366674.1">
    <property type="nucleotide sequence ID" value="NZ_WKJH01000008.1"/>
</dbReference>
<dbReference type="SUPFAM" id="SSF55729">
    <property type="entry name" value="Acyl-CoA N-acyltransferases (Nat)"/>
    <property type="match status" value="1"/>
</dbReference>
<dbReference type="AlphaFoldDB" id="A0A6I2MTD9"/>
<dbReference type="CDD" id="cd04301">
    <property type="entry name" value="NAT_SF"/>
    <property type="match status" value="1"/>
</dbReference>
<dbReference type="GO" id="GO:0008080">
    <property type="term" value="F:N-acetyltransferase activity"/>
    <property type="evidence" value="ECO:0007669"/>
    <property type="project" value="InterPro"/>
</dbReference>
<protein>
    <submittedName>
        <fullName evidence="3">GNAT family N-acetyltransferase</fullName>
    </submittedName>
</protein>
<keyword evidence="4" id="KW-1185">Reference proteome</keyword>
<dbReference type="EMBL" id="WKJH01000008">
    <property type="protein sequence ID" value="MRX64616.1"/>
    <property type="molecule type" value="Genomic_DNA"/>
</dbReference>
<dbReference type="Proteomes" id="UP000443153">
    <property type="component" value="Unassembled WGS sequence"/>
</dbReference>
<organism evidence="3 4">
    <name type="scientific">Maribacter luteus</name>
    <dbReference type="NCBI Taxonomy" id="2594478"/>
    <lineage>
        <taxon>Bacteria</taxon>
        <taxon>Pseudomonadati</taxon>
        <taxon>Bacteroidota</taxon>
        <taxon>Flavobacteriia</taxon>
        <taxon>Flavobacteriales</taxon>
        <taxon>Flavobacteriaceae</taxon>
        <taxon>Maribacter</taxon>
    </lineage>
</organism>
<sequence length="154" mass="17968">MKTKIIPFKDKYINHFRDLNSTWIKEYFHLEAKDKEILENCKKSIIDKGGHIFFAEYDGQIAGCFAFINLNDTVYELGKMAVAPKFHGLKIGQNLLQFAIGFAEDQQWEKIILYSSTKLDTALHIYRKLGFKEVPLEKDLPYTRSDVKMELKLN</sequence>
<dbReference type="InterPro" id="IPR050769">
    <property type="entry name" value="NAT_camello-type"/>
</dbReference>
<evidence type="ECO:0000313" key="3">
    <source>
        <dbReference type="EMBL" id="MRX64616.1"/>
    </source>
</evidence>
<gene>
    <name evidence="3" type="ORF">GJ691_10580</name>
</gene>
<evidence type="ECO:0000259" key="2">
    <source>
        <dbReference type="PROSITE" id="PS51186"/>
    </source>
</evidence>
<accession>A0A6I2MTD9</accession>
<name>A0A6I2MTD9_9FLAO</name>
<dbReference type="PANTHER" id="PTHR13947:SF37">
    <property type="entry name" value="LD18367P"/>
    <property type="match status" value="1"/>
</dbReference>
<dbReference type="InterPro" id="IPR016181">
    <property type="entry name" value="Acyl_CoA_acyltransferase"/>
</dbReference>
<dbReference type="InterPro" id="IPR000182">
    <property type="entry name" value="GNAT_dom"/>
</dbReference>
<dbReference type="Pfam" id="PF00583">
    <property type="entry name" value="Acetyltransf_1"/>
    <property type="match status" value="1"/>
</dbReference>
<reference evidence="3 4" key="1">
    <citation type="submission" date="2019-11" db="EMBL/GenBank/DDBJ databases">
        <title>Maribacter lutea sp. nov., a marine bacterium isolated from intertidal sand.</title>
        <authorList>
            <person name="Liu A."/>
        </authorList>
    </citation>
    <scope>NUCLEOTIDE SEQUENCE [LARGE SCALE GENOMIC DNA]</scope>
    <source>
        <strain evidence="3 4">RZ05</strain>
    </source>
</reference>
<dbReference type="OrthoDB" id="1431064at2"/>
<keyword evidence="1 3" id="KW-0808">Transferase</keyword>
<dbReference type="PANTHER" id="PTHR13947">
    <property type="entry name" value="GNAT FAMILY N-ACETYLTRANSFERASE"/>
    <property type="match status" value="1"/>
</dbReference>
<comment type="caution">
    <text evidence="3">The sequence shown here is derived from an EMBL/GenBank/DDBJ whole genome shotgun (WGS) entry which is preliminary data.</text>
</comment>
<feature type="domain" description="N-acetyltransferase" evidence="2">
    <location>
        <begin position="14"/>
        <end position="154"/>
    </location>
</feature>
<proteinExistence type="predicted"/>
<evidence type="ECO:0000256" key="1">
    <source>
        <dbReference type="ARBA" id="ARBA00022679"/>
    </source>
</evidence>
<dbReference type="Gene3D" id="3.40.630.30">
    <property type="match status" value="1"/>
</dbReference>